<organism evidence="1 2">
    <name type="scientific">Halioglobus maricola</name>
    <dbReference type="NCBI Taxonomy" id="2601894"/>
    <lineage>
        <taxon>Bacteria</taxon>
        <taxon>Pseudomonadati</taxon>
        <taxon>Pseudomonadota</taxon>
        <taxon>Gammaproteobacteria</taxon>
        <taxon>Cellvibrionales</taxon>
        <taxon>Halieaceae</taxon>
        <taxon>Halioglobus</taxon>
    </lineage>
</organism>
<dbReference type="AlphaFoldDB" id="A0A5P9NFR3"/>
<keyword evidence="2" id="KW-1185">Reference proteome</keyword>
<dbReference type="InterPro" id="IPR041881">
    <property type="entry name" value="PqqD_sf"/>
</dbReference>
<dbReference type="RefSeq" id="WP_152660755.1">
    <property type="nucleotide sequence ID" value="NZ_CP036422.1"/>
</dbReference>
<protein>
    <submittedName>
        <fullName evidence="1">PqqD family protein</fullName>
    </submittedName>
</protein>
<dbReference type="InterPro" id="IPR008792">
    <property type="entry name" value="PQQD"/>
</dbReference>
<dbReference type="Pfam" id="PF05402">
    <property type="entry name" value="PqqD"/>
    <property type="match status" value="1"/>
</dbReference>
<reference evidence="1 2" key="1">
    <citation type="submission" date="2019-02" db="EMBL/GenBank/DDBJ databases">
        <authorList>
            <person name="Li S.-H."/>
        </authorList>
    </citation>
    <scope>NUCLEOTIDE SEQUENCE [LARGE SCALE GENOMIC DNA]</scope>
    <source>
        <strain evidence="1 2">IMCC14385</strain>
    </source>
</reference>
<dbReference type="Proteomes" id="UP000326287">
    <property type="component" value="Chromosome"/>
</dbReference>
<dbReference type="KEGG" id="halc:EY643_02665"/>
<dbReference type="EMBL" id="CP036422">
    <property type="protein sequence ID" value="QFU74643.1"/>
    <property type="molecule type" value="Genomic_DNA"/>
</dbReference>
<evidence type="ECO:0000313" key="1">
    <source>
        <dbReference type="EMBL" id="QFU74643.1"/>
    </source>
</evidence>
<name>A0A5P9NFR3_9GAMM</name>
<dbReference type="Gene3D" id="1.10.10.1150">
    <property type="entry name" value="Coenzyme PQQ synthesis protein D (PqqD)"/>
    <property type="match status" value="1"/>
</dbReference>
<evidence type="ECO:0000313" key="2">
    <source>
        <dbReference type="Proteomes" id="UP000326287"/>
    </source>
</evidence>
<accession>A0A5P9NFR3</accession>
<sequence>MNLAQQVSISADAISQEVSGETVILDLKSENYFGLDEVGTRIWQLAESTNTLQDIYDRMLAEYEVDEDQLEEDMEKLFKQLVDMGLVQLSD</sequence>
<proteinExistence type="predicted"/>
<dbReference type="OrthoDB" id="9800554at2"/>
<gene>
    <name evidence="1" type="ORF">EY643_02665</name>
</gene>